<dbReference type="EMBL" id="ACEA01000003">
    <property type="protein sequence ID" value="EEG25188.1"/>
    <property type="molecule type" value="Genomic_DNA"/>
</dbReference>
<gene>
    <name evidence="1" type="ORF">EIKCOROL_00192</name>
</gene>
<dbReference type="AlphaFoldDB" id="C0DS69"/>
<proteinExistence type="predicted"/>
<organism evidence="1 2">
    <name type="scientific">Eikenella corrodens ATCC 23834</name>
    <dbReference type="NCBI Taxonomy" id="546274"/>
    <lineage>
        <taxon>Bacteria</taxon>
        <taxon>Pseudomonadati</taxon>
        <taxon>Pseudomonadota</taxon>
        <taxon>Betaproteobacteria</taxon>
        <taxon>Neisseriales</taxon>
        <taxon>Neisseriaceae</taxon>
        <taxon>Eikenella</taxon>
    </lineage>
</organism>
<evidence type="ECO:0000313" key="2">
    <source>
        <dbReference type="Proteomes" id="UP000005837"/>
    </source>
</evidence>
<evidence type="ECO:0000313" key="1">
    <source>
        <dbReference type="EMBL" id="EEG25188.1"/>
    </source>
</evidence>
<dbReference type="Proteomes" id="UP000005837">
    <property type="component" value="Unassembled WGS sequence"/>
</dbReference>
<accession>C0DS69</accession>
<protein>
    <submittedName>
        <fullName evidence="1">Uncharacterized protein</fullName>
    </submittedName>
</protein>
<comment type="caution">
    <text evidence="1">The sequence shown here is derived from an EMBL/GenBank/DDBJ whole genome shotgun (WGS) entry which is preliminary data.</text>
</comment>
<reference evidence="1 2" key="1">
    <citation type="submission" date="2009-01" db="EMBL/GenBank/DDBJ databases">
        <authorList>
            <person name="Fulton L."/>
            <person name="Clifton S."/>
            <person name="Chinwalla A.T."/>
            <person name="Mitreva M."/>
            <person name="Sodergren E."/>
            <person name="Weinstock G."/>
            <person name="Clifton S."/>
            <person name="Dooling D.J."/>
            <person name="Fulton B."/>
            <person name="Minx P."/>
            <person name="Pepin K.H."/>
            <person name="Johnson M."/>
            <person name="Bhonagiri V."/>
            <person name="Nash W.E."/>
            <person name="Mardis E.R."/>
            <person name="Wilson R.K."/>
        </authorList>
    </citation>
    <scope>NUCLEOTIDE SEQUENCE [LARGE SCALE GENOMIC DNA]</scope>
    <source>
        <strain evidence="1 2">ATCC 23834</strain>
    </source>
</reference>
<name>C0DS69_EIKCO</name>
<sequence length="225" mass="23260">MQQAGVAHFVDFGGVDFIVPAAGVGAGALVGVAVVEVAGEQAAAGVGDAECAVYEYFELDIGAFSADFGDFFHAQFARQDDAFHADFLPEFHAPVVGGVGLHGEVDGHIWPAFAGNHNQAGVGHNQRVWLHGNQRLHIGHKGFELAVVRQGVDGEIELFTACVGFGNAGLQYVELGEFVVAGTQGIARAAGIHGIGAVIEGGTHTLGSAGGEKEFGRFHGVIQMG</sequence>
<dbReference type="HOGENOM" id="CLU_1228335_0_0_4"/>